<dbReference type="InterPro" id="IPR006083">
    <property type="entry name" value="PRK/URK"/>
</dbReference>
<proteinExistence type="predicted"/>
<dbReference type="InterPro" id="IPR027417">
    <property type="entry name" value="P-loop_NTPase"/>
</dbReference>
<reference evidence="2" key="1">
    <citation type="journal article" date="2019" name="bioRxiv">
        <title>The Genome of the Zebra Mussel, Dreissena polymorpha: A Resource for Invasive Species Research.</title>
        <authorList>
            <person name="McCartney M.A."/>
            <person name="Auch B."/>
            <person name="Kono T."/>
            <person name="Mallez S."/>
            <person name="Zhang Y."/>
            <person name="Obille A."/>
            <person name="Becker A."/>
            <person name="Abrahante J.E."/>
            <person name="Garbe J."/>
            <person name="Badalamenti J.P."/>
            <person name="Herman A."/>
            <person name="Mangelson H."/>
            <person name="Liachko I."/>
            <person name="Sullivan S."/>
            <person name="Sone E.D."/>
            <person name="Koren S."/>
            <person name="Silverstein K.A.T."/>
            <person name="Beckman K.B."/>
            <person name="Gohl D.M."/>
        </authorList>
    </citation>
    <scope>NUCLEOTIDE SEQUENCE</scope>
    <source>
        <strain evidence="2">Duluth1</strain>
        <tissue evidence="2">Whole animal</tissue>
    </source>
</reference>
<protein>
    <recommendedName>
        <fullName evidence="1">Phosphoribulokinase/uridine kinase domain-containing protein</fullName>
    </recommendedName>
</protein>
<dbReference type="EMBL" id="JAIWYP010000002">
    <property type="protein sequence ID" value="KAH3868631.1"/>
    <property type="molecule type" value="Genomic_DNA"/>
</dbReference>
<evidence type="ECO:0000259" key="1">
    <source>
        <dbReference type="Pfam" id="PF00485"/>
    </source>
</evidence>
<accession>A0A9D4M598</accession>
<dbReference type="GO" id="GO:0016301">
    <property type="term" value="F:kinase activity"/>
    <property type="evidence" value="ECO:0007669"/>
    <property type="project" value="InterPro"/>
</dbReference>
<organism evidence="2 3">
    <name type="scientific">Dreissena polymorpha</name>
    <name type="common">Zebra mussel</name>
    <name type="synonym">Mytilus polymorpha</name>
    <dbReference type="NCBI Taxonomy" id="45954"/>
    <lineage>
        <taxon>Eukaryota</taxon>
        <taxon>Metazoa</taxon>
        <taxon>Spiralia</taxon>
        <taxon>Lophotrochozoa</taxon>
        <taxon>Mollusca</taxon>
        <taxon>Bivalvia</taxon>
        <taxon>Autobranchia</taxon>
        <taxon>Heteroconchia</taxon>
        <taxon>Euheterodonta</taxon>
        <taxon>Imparidentia</taxon>
        <taxon>Neoheterodontei</taxon>
        <taxon>Myida</taxon>
        <taxon>Dreissenoidea</taxon>
        <taxon>Dreissenidae</taxon>
        <taxon>Dreissena</taxon>
    </lineage>
</organism>
<name>A0A9D4M598_DREPO</name>
<reference evidence="2" key="2">
    <citation type="submission" date="2020-11" db="EMBL/GenBank/DDBJ databases">
        <authorList>
            <person name="McCartney M.A."/>
            <person name="Auch B."/>
            <person name="Kono T."/>
            <person name="Mallez S."/>
            <person name="Becker A."/>
            <person name="Gohl D.M."/>
            <person name="Silverstein K.A.T."/>
            <person name="Koren S."/>
            <person name="Bechman K.B."/>
            <person name="Herman A."/>
            <person name="Abrahante J.E."/>
            <person name="Garbe J."/>
        </authorList>
    </citation>
    <scope>NUCLEOTIDE SEQUENCE</scope>
    <source>
        <strain evidence="2">Duluth1</strain>
        <tissue evidence="2">Whole animal</tissue>
    </source>
</reference>
<gene>
    <name evidence="2" type="ORF">DPMN_031782</name>
</gene>
<dbReference type="PRINTS" id="PR00988">
    <property type="entry name" value="URIDINKINASE"/>
</dbReference>
<dbReference type="Proteomes" id="UP000828390">
    <property type="component" value="Unassembled WGS sequence"/>
</dbReference>
<comment type="caution">
    <text evidence="2">The sequence shown here is derived from an EMBL/GenBank/DDBJ whole genome shotgun (WGS) entry which is preliminary data.</text>
</comment>
<dbReference type="AlphaFoldDB" id="A0A9D4M598"/>
<feature type="domain" description="Phosphoribulokinase/uridine kinase" evidence="1">
    <location>
        <begin position="3"/>
        <end position="69"/>
    </location>
</feature>
<dbReference type="GO" id="GO:0005524">
    <property type="term" value="F:ATP binding"/>
    <property type="evidence" value="ECO:0007669"/>
    <property type="project" value="InterPro"/>
</dbReference>
<keyword evidence="3" id="KW-1185">Reference proteome</keyword>
<dbReference type="Pfam" id="PF00485">
    <property type="entry name" value="PRK"/>
    <property type="match status" value="1"/>
</dbReference>
<evidence type="ECO:0000313" key="3">
    <source>
        <dbReference type="Proteomes" id="UP000828390"/>
    </source>
</evidence>
<sequence length="78" mass="9020">MFHMKLLVDTDPDTRLSRRVLRDTKERGRDLDQILNMYTSHAKPAFKEFCLPTKKYADMIIPRGADNSVAIDPTVQNI</sequence>
<dbReference type="Gene3D" id="3.40.50.300">
    <property type="entry name" value="P-loop containing nucleotide triphosphate hydrolases"/>
    <property type="match status" value="1"/>
</dbReference>
<dbReference type="SUPFAM" id="SSF52540">
    <property type="entry name" value="P-loop containing nucleoside triphosphate hydrolases"/>
    <property type="match status" value="1"/>
</dbReference>
<evidence type="ECO:0000313" key="2">
    <source>
        <dbReference type="EMBL" id="KAH3868631.1"/>
    </source>
</evidence>
<dbReference type="PANTHER" id="PTHR10285">
    <property type="entry name" value="URIDINE KINASE"/>
    <property type="match status" value="1"/>
</dbReference>